<name>A0AAD9R5A7_ACRCE</name>
<dbReference type="InterPro" id="IPR001245">
    <property type="entry name" value="Ser-Thr/Tyr_kinase_cat_dom"/>
</dbReference>
<comment type="caution">
    <text evidence="2">The sequence shown here is derived from an EMBL/GenBank/DDBJ whole genome shotgun (WGS) entry which is preliminary data.</text>
</comment>
<dbReference type="GO" id="GO:0005886">
    <property type="term" value="C:plasma membrane"/>
    <property type="evidence" value="ECO:0007669"/>
    <property type="project" value="TreeGrafter"/>
</dbReference>
<dbReference type="InterPro" id="IPR050122">
    <property type="entry name" value="RTK"/>
</dbReference>
<dbReference type="GO" id="GO:0005524">
    <property type="term" value="F:ATP binding"/>
    <property type="evidence" value="ECO:0007669"/>
    <property type="project" value="InterPro"/>
</dbReference>
<dbReference type="PRINTS" id="PR00109">
    <property type="entry name" value="TYRKINASE"/>
</dbReference>
<gene>
    <name evidence="2" type="ORF">P5673_001079</name>
</gene>
<dbReference type="FunFam" id="1.10.510.10:FF:000986">
    <property type="entry name" value="Protein tyrosine kinase 2aa"/>
    <property type="match status" value="1"/>
</dbReference>
<proteinExistence type="predicted"/>
<dbReference type="SUPFAM" id="SSF56112">
    <property type="entry name" value="Protein kinase-like (PK-like)"/>
    <property type="match status" value="1"/>
</dbReference>
<protein>
    <submittedName>
        <fullName evidence="2">Fibroblast growth factor receptor</fullName>
    </submittedName>
</protein>
<dbReference type="AlphaFoldDB" id="A0AAD9R5A7"/>
<dbReference type="PROSITE" id="PS50011">
    <property type="entry name" value="PROTEIN_KINASE_DOM"/>
    <property type="match status" value="1"/>
</dbReference>
<dbReference type="EMBL" id="JARQWQ010000002">
    <property type="protein sequence ID" value="KAK2573427.1"/>
    <property type="molecule type" value="Genomic_DNA"/>
</dbReference>
<dbReference type="Pfam" id="PF07714">
    <property type="entry name" value="PK_Tyr_Ser-Thr"/>
    <property type="match status" value="1"/>
</dbReference>
<accession>A0AAD9R5A7</accession>
<dbReference type="SMART" id="SM00219">
    <property type="entry name" value="TyrKc"/>
    <property type="match status" value="1"/>
</dbReference>
<keyword evidence="2" id="KW-0675">Receptor</keyword>
<dbReference type="GO" id="GO:0004714">
    <property type="term" value="F:transmembrane receptor protein tyrosine kinase activity"/>
    <property type="evidence" value="ECO:0007669"/>
    <property type="project" value="TreeGrafter"/>
</dbReference>
<dbReference type="Gene3D" id="1.10.510.10">
    <property type="entry name" value="Transferase(Phosphotransferase) domain 1"/>
    <property type="match status" value="1"/>
</dbReference>
<feature type="domain" description="Protein kinase" evidence="1">
    <location>
        <begin position="1"/>
        <end position="124"/>
    </location>
</feature>
<sequence>MGENLTCKVTDFGLARDIREEDLYQKTTGGRLPVKWTAIEALLNGRYTTMSDVWSFGVVLFEIATIGGSPYQNMEVLELIDKLESGYRMEKPDLVPDDVYALMLSCWDEDPNKRPTFVQLKTSLSQMAKKKQGSINLKAINWVYSELNLTLNECIQVQGHAITLTITADDDLNQPIRTQLREAQMRPM</sequence>
<keyword evidence="3" id="KW-1185">Reference proteome</keyword>
<organism evidence="2 3">
    <name type="scientific">Acropora cervicornis</name>
    <name type="common">Staghorn coral</name>
    <dbReference type="NCBI Taxonomy" id="6130"/>
    <lineage>
        <taxon>Eukaryota</taxon>
        <taxon>Metazoa</taxon>
        <taxon>Cnidaria</taxon>
        <taxon>Anthozoa</taxon>
        <taxon>Hexacorallia</taxon>
        <taxon>Scleractinia</taxon>
        <taxon>Astrocoeniina</taxon>
        <taxon>Acroporidae</taxon>
        <taxon>Acropora</taxon>
    </lineage>
</organism>
<dbReference type="InterPro" id="IPR020635">
    <property type="entry name" value="Tyr_kinase_cat_dom"/>
</dbReference>
<reference evidence="2" key="1">
    <citation type="journal article" date="2023" name="G3 (Bethesda)">
        <title>Whole genome assembly and annotation of the endangered Caribbean coral Acropora cervicornis.</title>
        <authorList>
            <person name="Selwyn J.D."/>
            <person name="Vollmer S.V."/>
        </authorList>
    </citation>
    <scope>NUCLEOTIDE SEQUENCE</scope>
    <source>
        <strain evidence="2">K2</strain>
    </source>
</reference>
<dbReference type="GO" id="GO:0043235">
    <property type="term" value="C:receptor complex"/>
    <property type="evidence" value="ECO:0007669"/>
    <property type="project" value="TreeGrafter"/>
</dbReference>
<dbReference type="Proteomes" id="UP001249851">
    <property type="component" value="Unassembled WGS sequence"/>
</dbReference>
<dbReference type="PANTHER" id="PTHR24416">
    <property type="entry name" value="TYROSINE-PROTEIN KINASE RECEPTOR"/>
    <property type="match status" value="1"/>
</dbReference>
<reference evidence="2" key="2">
    <citation type="journal article" date="2023" name="Science">
        <title>Genomic signatures of disease resistance in endangered staghorn corals.</title>
        <authorList>
            <person name="Vollmer S.V."/>
            <person name="Selwyn J.D."/>
            <person name="Despard B.A."/>
            <person name="Roesel C.L."/>
        </authorList>
    </citation>
    <scope>NUCLEOTIDE SEQUENCE</scope>
    <source>
        <strain evidence="2">K2</strain>
    </source>
</reference>
<dbReference type="GO" id="GO:0007169">
    <property type="term" value="P:cell surface receptor protein tyrosine kinase signaling pathway"/>
    <property type="evidence" value="ECO:0007669"/>
    <property type="project" value="TreeGrafter"/>
</dbReference>
<evidence type="ECO:0000259" key="1">
    <source>
        <dbReference type="PROSITE" id="PS50011"/>
    </source>
</evidence>
<dbReference type="InterPro" id="IPR011009">
    <property type="entry name" value="Kinase-like_dom_sf"/>
</dbReference>
<dbReference type="InterPro" id="IPR000719">
    <property type="entry name" value="Prot_kinase_dom"/>
</dbReference>
<dbReference type="PANTHER" id="PTHR24416:SF611">
    <property type="entry name" value="TYROSINE-PROTEIN KINASE TRANSMEMBRANE RECEPTOR ROR"/>
    <property type="match status" value="1"/>
</dbReference>
<evidence type="ECO:0000313" key="2">
    <source>
        <dbReference type="EMBL" id="KAK2573427.1"/>
    </source>
</evidence>
<evidence type="ECO:0000313" key="3">
    <source>
        <dbReference type="Proteomes" id="UP001249851"/>
    </source>
</evidence>